<feature type="transmembrane region" description="Helical" evidence="6">
    <location>
        <begin position="164"/>
        <end position="185"/>
    </location>
</feature>
<dbReference type="Gene3D" id="1.20.1250.20">
    <property type="entry name" value="MFS general substrate transporter like domains"/>
    <property type="match status" value="1"/>
</dbReference>
<feature type="domain" description="Major facilitator superfamily (MFS) profile" evidence="7">
    <location>
        <begin position="35"/>
        <end position="513"/>
    </location>
</feature>
<dbReference type="GO" id="GO:0005886">
    <property type="term" value="C:plasma membrane"/>
    <property type="evidence" value="ECO:0007669"/>
    <property type="project" value="TreeGrafter"/>
</dbReference>
<feature type="region of interest" description="Disordered" evidence="5">
    <location>
        <begin position="226"/>
        <end position="248"/>
    </location>
</feature>
<keyword evidence="4 6" id="KW-0472">Membrane</keyword>
<gene>
    <name evidence="8" type="ORF">BDA99DRAFT_521186</name>
</gene>
<dbReference type="GO" id="GO:0022857">
    <property type="term" value="F:transmembrane transporter activity"/>
    <property type="evidence" value="ECO:0007669"/>
    <property type="project" value="InterPro"/>
</dbReference>
<keyword evidence="2 6" id="KW-0812">Transmembrane</keyword>
<feature type="transmembrane region" description="Helical" evidence="6">
    <location>
        <begin position="488"/>
        <end position="508"/>
    </location>
</feature>
<evidence type="ECO:0000256" key="6">
    <source>
        <dbReference type="SAM" id="Phobius"/>
    </source>
</evidence>
<comment type="subcellular location">
    <subcellularLocation>
        <location evidence="1">Membrane</location>
        <topology evidence="1">Multi-pass membrane protein</topology>
    </subcellularLocation>
</comment>
<evidence type="ECO:0000256" key="1">
    <source>
        <dbReference type="ARBA" id="ARBA00004141"/>
    </source>
</evidence>
<dbReference type="InterPro" id="IPR036259">
    <property type="entry name" value="MFS_trans_sf"/>
</dbReference>
<dbReference type="InterPro" id="IPR011701">
    <property type="entry name" value="MFS"/>
</dbReference>
<feature type="transmembrane region" description="Helical" evidence="6">
    <location>
        <begin position="394"/>
        <end position="417"/>
    </location>
</feature>
<dbReference type="Pfam" id="PF07690">
    <property type="entry name" value="MFS_1"/>
    <property type="match status" value="1"/>
</dbReference>
<evidence type="ECO:0000256" key="3">
    <source>
        <dbReference type="ARBA" id="ARBA00022989"/>
    </source>
</evidence>
<name>A0AAD5PBM5_9FUNG</name>
<comment type="caution">
    <text evidence="8">The sequence shown here is derived from an EMBL/GenBank/DDBJ whole genome shotgun (WGS) entry which is preliminary data.</text>
</comment>
<feature type="transmembrane region" description="Helical" evidence="6">
    <location>
        <begin position="314"/>
        <end position="332"/>
    </location>
</feature>
<dbReference type="PANTHER" id="PTHR23502">
    <property type="entry name" value="MAJOR FACILITATOR SUPERFAMILY"/>
    <property type="match status" value="1"/>
</dbReference>
<organism evidence="8 9">
    <name type="scientific">Phascolomyces articulosus</name>
    <dbReference type="NCBI Taxonomy" id="60185"/>
    <lineage>
        <taxon>Eukaryota</taxon>
        <taxon>Fungi</taxon>
        <taxon>Fungi incertae sedis</taxon>
        <taxon>Mucoromycota</taxon>
        <taxon>Mucoromycotina</taxon>
        <taxon>Mucoromycetes</taxon>
        <taxon>Mucorales</taxon>
        <taxon>Lichtheimiaceae</taxon>
        <taxon>Phascolomyces</taxon>
    </lineage>
</organism>
<feature type="transmembrane region" description="Helical" evidence="6">
    <location>
        <begin position="352"/>
        <end position="373"/>
    </location>
</feature>
<dbReference type="Proteomes" id="UP001209540">
    <property type="component" value="Unassembled WGS sequence"/>
</dbReference>
<dbReference type="PROSITE" id="PS50850">
    <property type="entry name" value="MFS"/>
    <property type="match status" value="1"/>
</dbReference>
<dbReference type="EMBL" id="JAIXMP010000029">
    <property type="protein sequence ID" value="KAI9251788.1"/>
    <property type="molecule type" value="Genomic_DNA"/>
</dbReference>
<evidence type="ECO:0000256" key="4">
    <source>
        <dbReference type="ARBA" id="ARBA00023136"/>
    </source>
</evidence>
<evidence type="ECO:0000256" key="5">
    <source>
        <dbReference type="SAM" id="MobiDB-lite"/>
    </source>
</evidence>
<feature type="transmembrane region" description="Helical" evidence="6">
    <location>
        <begin position="101"/>
        <end position="120"/>
    </location>
</feature>
<feature type="transmembrane region" description="Helical" evidence="6">
    <location>
        <begin position="191"/>
        <end position="211"/>
    </location>
</feature>
<protein>
    <submittedName>
        <fullName evidence="8">Major facilitator superfamily domain-containing protein</fullName>
    </submittedName>
</protein>
<sequence length="521" mass="57611">MTKKCNIIEKLLFLRPSILVDEDPRLLSDWKRGITLSCVTLTVSTSSITSTIYFPGIPYIASELNAAPMPITLTTALYILVTGIAPVFWASISDHYHIRRVLIMVALIIFSFSSMISAIVDNIWALIVLRCIQGAGASCALSIGPGVIADCYPIEKRGTAFAKFYYGVFVGPLIGPVVGGGLIMTKQTWRATFWFLFAYGITILILVFFALPETYRDNERFDKEVQEQSLQKAHDDEEKGKIEDIKEGDNKEEKNYMQDDDVCSMDPGTTVINVDQNDGEQNNTKDKIETVRSARANSKRINPIEPFLMLRHPFVLLASMISGISFGAMYAIETIMPSLYQTHYNFVAWQTGLTFIGAGIGNTIGTIVNGLLADRLLLRSRKKRSGIPKVEDRLTLNLWPSGIIFIPLGLLLFGWPIVYDMSVWAPIMGFSIQNFGMVQLMTLSSAYLVDAMPGKGASAAASSNVMRNVMACFLTLSANPMTDAMGAGWTTVLLSTVTLLSVAFLLILKVYGEELRRRSGY</sequence>
<keyword evidence="9" id="KW-1185">Reference proteome</keyword>
<feature type="transmembrane region" description="Helical" evidence="6">
    <location>
        <begin position="66"/>
        <end position="89"/>
    </location>
</feature>
<proteinExistence type="predicted"/>
<accession>A0AAD5PBM5</accession>
<keyword evidence="3 6" id="KW-1133">Transmembrane helix</keyword>
<feature type="transmembrane region" description="Helical" evidence="6">
    <location>
        <begin position="34"/>
        <end position="54"/>
    </location>
</feature>
<dbReference type="AlphaFoldDB" id="A0AAD5PBM5"/>
<evidence type="ECO:0000256" key="2">
    <source>
        <dbReference type="ARBA" id="ARBA00022692"/>
    </source>
</evidence>
<reference evidence="8" key="1">
    <citation type="journal article" date="2022" name="IScience">
        <title>Evolution of zygomycete secretomes and the origins of terrestrial fungal ecologies.</title>
        <authorList>
            <person name="Chang Y."/>
            <person name="Wang Y."/>
            <person name="Mondo S."/>
            <person name="Ahrendt S."/>
            <person name="Andreopoulos W."/>
            <person name="Barry K."/>
            <person name="Beard J."/>
            <person name="Benny G.L."/>
            <person name="Blankenship S."/>
            <person name="Bonito G."/>
            <person name="Cuomo C."/>
            <person name="Desiro A."/>
            <person name="Gervers K.A."/>
            <person name="Hundley H."/>
            <person name="Kuo A."/>
            <person name="LaButti K."/>
            <person name="Lang B.F."/>
            <person name="Lipzen A."/>
            <person name="O'Donnell K."/>
            <person name="Pangilinan J."/>
            <person name="Reynolds N."/>
            <person name="Sandor L."/>
            <person name="Smith M.E."/>
            <person name="Tsang A."/>
            <person name="Grigoriev I.V."/>
            <person name="Stajich J.E."/>
            <person name="Spatafora J.W."/>
        </authorList>
    </citation>
    <scope>NUCLEOTIDE SEQUENCE</scope>
    <source>
        <strain evidence="8">RSA 2281</strain>
    </source>
</reference>
<dbReference type="SUPFAM" id="SSF103473">
    <property type="entry name" value="MFS general substrate transporter"/>
    <property type="match status" value="1"/>
</dbReference>
<dbReference type="PANTHER" id="PTHR23502:SF5">
    <property type="entry name" value="QUINIDINE RESISTANCE PROTEIN 3"/>
    <property type="match status" value="1"/>
</dbReference>
<reference evidence="8" key="2">
    <citation type="submission" date="2023-02" db="EMBL/GenBank/DDBJ databases">
        <authorList>
            <consortium name="DOE Joint Genome Institute"/>
            <person name="Mondo S.J."/>
            <person name="Chang Y."/>
            <person name="Wang Y."/>
            <person name="Ahrendt S."/>
            <person name="Andreopoulos W."/>
            <person name="Barry K."/>
            <person name="Beard J."/>
            <person name="Benny G.L."/>
            <person name="Blankenship S."/>
            <person name="Bonito G."/>
            <person name="Cuomo C."/>
            <person name="Desiro A."/>
            <person name="Gervers K.A."/>
            <person name="Hundley H."/>
            <person name="Kuo A."/>
            <person name="LaButti K."/>
            <person name="Lang B.F."/>
            <person name="Lipzen A."/>
            <person name="O'Donnell K."/>
            <person name="Pangilinan J."/>
            <person name="Reynolds N."/>
            <person name="Sandor L."/>
            <person name="Smith M.W."/>
            <person name="Tsang A."/>
            <person name="Grigoriev I.V."/>
            <person name="Stajich J.E."/>
            <person name="Spatafora J.W."/>
        </authorList>
    </citation>
    <scope>NUCLEOTIDE SEQUENCE</scope>
    <source>
        <strain evidence="8">RSA 2281</strain>
    </source>
</reference>
<evidence type="ECO:0000259" key="7">
    <source>
        <dbReference type="PROSITE" id="PS50850"/>
    </source>
</evidence>
<evidence type="ECO:0000313" key="9">
    <source>
        <dbReference type="Proteomes" id="UP001209540"/>
    </source>
</evidence>
<dbReference type="InterPro" id="IPR020846">
    <property type="entry name" value="MFS_dom"/>
</dbReference>
<feature type="transmembrane region" description="Helical" evidence="6">
    <location>
        <begin position="132"/>
        <end position="152"/>
    </location>
</feature>
<evidence type="ECO:0000313" key="8">
    <source>
        <dbReference type="EMBL" id="KAI9251788.1"/>
    </source>
</evidence>